<sequence>MRVNALGPLWAALTYLSKHLAAAHAHTGVDVVCVAPGATETAMFAASTLGPMGAAARAAFVGGMPKGRLIQPRDVADAVVWVATTPAGRLFHGAVLDASMGLGVRPGLQTEAGGGGRQP</sequence>
<proteinExistence type="predicted"/>
<keyword evidence="2" id="KW-1185">Reference proteome</keyword>
<evidence type="ECO:0000313" key="2">
    <source>
        <dbReference type="Proteomes" id="UP000798662"/>
    </source>
</evidence>
<protein>
    <submittedName>
        <fullName evidence="1">Uncharacterized protein</fullName>
    </submittedName>
</protein>
<name>A0ACC3C2S9_PYRYE</name>
<gene>
    <name evidence="1" type="ORF">I4F81_007178</name>
</gene>
<reference evidence="1" key="1">
    <citation type="submission" date="2019-11" db="EMBL/GenBank/DDBJ databases">
        <title>Nori genome reveals adaptations in red seaweeds to the harsh intertidal environment.</title>
        <authorList>
            <person name="Wang D."/>
            <person name="Mao Y."/>
        </authorList>
    </citation>
    <scope>NUCLEOTIDE SEQUENCE</scope>
    <source>
        <tissue evidence="1">Gametophyte</tissue>
    </source>
</reference>
<organism evidence="1 2">
    <name type="scientific">Pyropia yezoensis</name>
    <name type="common">Susabi-nori</name>
    <name type="synonym">Porphyra yezoensis</name>
    <dbReference type="NCBI Taxonomy" id="2788"/>
    <lineage>
        <taxon>Eukaryota</taxon>
        <taxon>Rhodophyta</taxon>
        <taxon>Bangiophyceae</taxon>
        <taxon>Bangiales</taxon>
        <taxon>Bangiaceae</taxon>
        <taxon>Pyropia</taxon>
    </lineage>
</organism>
<comment type="caution">
    <text evidence="1">The sequence shown here is derived from an EMBL/GenBank/DDBJ whole genome shotgun (WGS) entry which is preliminary data.</text>
</comment>
<dbReference type="EMBL" id="CM020619">
    <property type="protein sequence ID" value="KAK1864634.1"/>
    <property type="molecule type" value="Genomic_DNA"/>
</dbReference>
<evidence type="ECO:0000313" key="1">
    <source>
        <dbReference type="EMBL" id="KAK1864634.1"/>
    </source>
</evidence>
<dbReference type="Proteomes" id="UP000798662">
    <property type="component" value="Chromosome 2"/>
</dbReference>
<accession>A0ACC3C2S9</accession>